<reference evidence="1 2" key="1">
    <citation type="journal article" date="2020" name="Nature">
        <title>Bacterial chemolithoautotrophy via manganese oxidation.</title>
        <authorList>
            <person name="Yu H."/>
            <person name="Leadbetter J.R."/>
        </authorList>
    </citation>
    <scope>NUCLEOTIDE SEQUENCE [LARGE SCALE GENOMIC DNA]</scope>
    <source>
        <strain evidence="1 2">Mn-1</strain>
    </source>
</reference>
<protein>
    <submittedName>
        <fullName evidence="1">Uncharacterized protein</fullName>
    </submittedName>
</protein>
<dbReference type="EMBL" id="VTOW01000001">
    <property type="protein sequence ID" value="NKE69490.1"/>
    <property type="molecule type" value="Genomic_DNA"/>
</dbReference>
<proteinExistence type="predicted"/>
<accession>A0A7X6I9L2</accession>
<keyword evidence="2" id="KW-1185">Reference proteome</keyword>
<organism evidence="1 2">
    <name type="scientific">Candidatus Manganitrophus noduliformans</name>
    <dbReference type="NCBI Taxonomy" id="2606439"/>
    <lineage>
        <taxon>Bacteria</taxon>
        <taxon>Pseudomonadati</taxon>
        <taxon>Nitrospirota</taxon>
        <taxon>Nitrospiria</taxon>
        <taxon>Candidatus Troglogloeales</taxon>
        <taxon>Candidatus Manganitrophaceae</taxon>
        <taxon>Candidatus Manganitrophus</taxon>
    </lineage>
</organism>
<name>A0A7X6I9L2_9BACT</name>
<dbReference type="Proteomes" id="UP000534783">
    <property type="component" value="Unassembled WGS sequence"/>
</dbReference>
<dbReference type="AlphaFoldDB" id="A0A7X6I9L2"/>
<gene>
    <name evidence="1" type="ORF">MNODULE_01825</name>
</gene>
<evidence type="ECO:0000313" key="1">
    <source>
        <dbReference type="EMBL" id="NKE69490.1"/>
    </source>
</evidence>
<dbReference type="RefSeq" id="WP_168057787.1">
    <property type="nucleotide sequence ID" value="NZ_VTOW01000001.1"/>
</dbReference>
<evidence type="ECO:0000313" key="2">
    <source>
        <dbReference type="Proteomes" id="UP000534783"/>
    </source>
</evidence>
<comment type="caution">
    <text evidence="1">The sequence shown here is derived from an EMBL/GenBank/DDBJ whole genome shotgun (WGS) entry which is preliminary data.</text>
</comment>
<sequence>MDRSIQFTPAERSLIQETHFFQTKAIISRKVKQILEQLHVALKEELFTVSLLAPEGVDTTIGQFVKGEHLHDFPYQYLDLPKYFSQDEKFTFRSLFWWGHHFVFALILEGPHLDRYTRNLLSSYDRLADQGLYILMAPTLWEWEKRPELLLEIRKDNREAVEAALAIRPFLKIHRFIPFESPIFEKGGLVAEGIKTFRLMSDIVANEGITHHPMRR</sequence>